<name>A0A1X7D120_9MICC</name>
<proteinExistence type="predicted"/>
<evidence type="ECO:0000313" key="1">
    <source>
        <dbReference type="EMBL" id="SMF06680.1"/>
    </source>
</evidence>
<keyword evidence="2" id="KW-1185">Reference proteome</keyword>
<sequence length="117" mass="12818">MYSPFSAVSRMGVRVVSASSARRLSSVTAFTGVPPQPSARTRTRENAQLATVLAEERVRLEGQARELLRLSGCTTVPAELVISLGEGVMFKLHVENRTGIARETVAAMAELLRYRRD</sequence>
<gene>
    <name evidence="1" type="ORF">SAMN06296028_107107</name>
</gene>
<dbReference type="RefSeq" id="WP_239317171.1">
    <property type="nucleotide sequence ID" value="NZ_FXAC01000007.1"/>
</dbReference>
<accession>A0A1X7D120</accession>
<organism evidence="1 2">
    <name type="scientific">Kocuria marina subsp. indica</name>
    <dbReference type="NCBI Taxonomy" id="1049583"/>
    <lineage>
        <taxon>Bacteria</taxon>
        <taxon>Bacillati</taxon>
        <taxon>Actinomycetota</taxon>
        <taxon>Actinomycetes</taxon>
        <taxon>Micrococcales</taxon>
        <taxon>Micrococcaceae</taxon>
        <taxon>Kocuria</taxon>
    </lineage>
</organism>
<reference evidence="2" key="1">
    <citation type="submission" date="2017-04" db="EMBL/GenBank/DDBJ databases">
        <authorList>
            <person name="Varghese N."/>
            <person name="Submissions S."/>
        </authorList>
    </citation>
    <scope>NUCLEOTIDE SEQUENCE [LARGE SCALE GENOMIC DNA]</scope>
    <source>
        <strain evidence="2">NIO-1021</strain>
    </source>
</reference>
<evidence type="ECO:0000313" key="2">
    <source>
        <dbReference type="Proteomes" id="UP000192929"/>
    </source>
</evidence>
<dbReference type="Proteomes" id="UP000192929">
    <property type="component" value="Unassembled WGS sequence"/>
</dbReference>
<protein>
    <submittedName>
        <fullName evidence="1">Uncharacterized protein</fullName>
    </submittedName>
</protein>
<dbReference type="EMBL" id="FXAC01000007">
    <property type="protein sequence ID" value="SMF06680.1"/>
    <property type="molecule type" value="Genomic_DNA"/>
</dbReference>
<dbReference type="AlphaFoldDB" id="A0A1X7D120"/>